<sequence length="103" mass="11095">MGAAPDAWDSDFRVPGTIKRDDGLEDGAEESSEATDSRGGDRVPEAAAPAAGEDETGKPELPKARSRLEERARPQKTSAFRHVPGGTWLNRIDDEIVVQHKGT</sequence>
<feature type="compositionally biased region" description="Basic and acidic residues" evidence="1">
    <location>
        <begin position="55"/>
        <end position="73"/>
    </location>
</feature>
<proteinExistence type="predicted"/>
<comment type="caution">
    <text evidence="2">The sequence shown here is derived from an EMBL/GenBank/DDBJ whole genome shotgun (WGS) entry which is preliminary data.</text>
</comment>
<evidence type="ECO:0000313" key="3">
    <source>
        <dbReference type="Proteomes" id="UP001066276"/>
    </source>
</evidence>
<gene>
    <name evidence="2" type="ORF">NDU88_002994</name>
</gene>
<dbReference type="EMBL" id="JANPWB010000010">
    <property type="protein sequence ID" value="KAJ1136579.1"/>
    <property type="molecule type" value="Genomic_DNA"/>
</dbReference>
<protein>
    <submittedName>
        <fullName evidence="2">Uncharacterized protein</fullName>
    </submittedName>
</protein>
<dbReference type="Proteomes" id="UP001066276">
    <property type="component" value="Chromosome 6"/>
</dbReference>
<evidence type="ECO:0000256" key="1">
    <source>
        <dbReference type="SAM" id="MobiDB-lite"/>
    </source>
</evidence>
<name>A0AAV7QBI4_PLEWA</name>
<reference evidence="2" key="1">
    <citation type="journal article" date="2022" name="bioRxiv">
        <title>Sequencing and chromosome-scale assembly of the giantPleurodeles waltlgenome.</title>
        <authorList>
            <person name="Brown T."/>
            <person name="Elewa A."/>
            <person name="Iarovenko S."/>
            <person name="Subramanian E."/>
            <person name="Araus A.J."/>
            <person name="Petzold A."/>
            <person name="Susuki M."/>
            <person name="Suzuki K.-i.T."/>
            <person name="Hayashi T."/>
            <person name="Toyoda A."/>
            <person name="Oliveira C."/>
            <person name="Osipova E."/>
            <person name="Leigh N.D."/>
            <person name="Simon A."/>
            <person name="Yun M.H."/>
        </authorList>
    </citation>
    <scope>NUCLEOTIDE SEQUENCE</scope>
    <source>
        <strain evidence="2">20211129_DDA</strain>
        <tissue evidence="2">Liver</tissue>
    </source>
</reference>
<dbReference type="AlphaFoldDB" id="A0AAV7QBI4"/>
<organism evidence="2 3">
    <name type="scientific">Pleurodeles waltl</name>
    <name type="common">Iberian ribbed newt</name>
    <dbReference type="NCBI Taxonomy" id="8319"/>
    <lineage>
        <taxon>Eukaryota</taxon>
        <taxon>Metazoa</taxon>
        <taxon>Chordata</taxon>
        <taxon>Craniata</taxon>
        <taxon>Vertebrata</taxon>
        <taxon>Euteleostomi</taxon>
        <taxon>Amphibia</taxon>
        <taxon>Batrachia</taxon>
        <taxon>Caudata</taxon>
        <taxon>Salamandroidea</taxon>
        <taxon>Salamandridae</taxon>
        <taxon>Pleurodelinae</taxon>
        <taxon>Pleurodeles</taxon>
    </lineage>
</organism>
<keyword evidence="3" id="KW-1185">Reference proteome</keyword>
<feature type="compositionally biased region" description="Acidic residues" evidence="1">
    <location>
        <begin position="23"/>
        <end position="33"/>
    </location>
</feature>
<accession>A0AAV7QBI4</accession>
<feature type="compositionally biased region" description="Basic and acidic residues" evidence="1">
    <location>
        <begin position="35"/>
        <end position="44"/>
    </location>
</feature>
<evidence type="ECO:0000313" key="2">
    <source>
        <dbReference type="EMBL" id="KAJ1136579.1"/>
    </source>
</evidence>
<feature type="region of interest" description="Disordered" evidence="1">
    <location>
        <begin position="1"/>
        <end position="86"/>
    </location>
</feature>